<gene>
    <name evidence="1" type="ORF">EZS27_033465</name>
</gene>
<dbReference type="EMBL" id="SNRY01004973">
    <property type="protein sequence ID" value="KAA6316187.1"/>
    <property type="molecule type" value="Genomic_DNA"/>
</dbReference>
<sequence length="66" mass="7651">MFYDRQTEYGEAFENVQLNDTINKNMLTGNYCFYNEHTGEAFDTNHAVAIDYSQGDSLFMHADTLK</sequence>
<organism evidence="1">
    <name type="scientific">termite gut metagenome</name>
    <dbReference type="NCBI Taxonomy" id="433724"/>
    <lineage>
        <taxon>unclassified sequences</taxon>
        <taxon>metagenomes</taxon>
        <taxon>organismal metagenomes</taxon>
    </lineage>
</organism>
<accession>A0A5J4Q3C3</accession>
<dbReference type="AlphaFoldDB" id="A0A5J4Q3C3"/>
<evidence type="ECO:0008006" key="2">
    <source>
        <dbReference type="Google" id="ProtNLM"/>
    </source>
</evidence>
<comment type="caution">
    <text evidence="1">The sequence shown here is derived from an EMBL/GenBank/DDBJ whole genome shotgun (WGS) entry which is preliminary data.</text>
</comment>
<evidence type="ECO:0000313" key="1">
    <source>
        <dbReference type="EMBL" id="KAA6316187.1"/>
    </source>
</evidence>
<name>A0A5J4Q3C3_9ZZZZ</name>
<proteinExistence type="predicted"/>
<protein>
    <recommendedName>
        <fullName evidence="2">LPS-assembly protein LptD</fullName>
    </recommendedName>
</protein>
<reference evidence="1" key="1">
    <citation type="submission" date="2019-03" db="EMBL/GenBank/DDBJ databases">
        <title>Single cell metagenomics reveals metabolic interactions within the superorganism composed of flagellate Streblomastix strix and complex community of Bacteroidetes bacteria on its surface.</title>
        <authorList>
            <person name="Treitli S.C."/>
            <person name="Kolisko M."/>
            <person name="Husnik F."/>
            <person name="Keeling P."/>
            <person name="Hampl V."/>
        </authorList>
    </citation>
    <scope>NUCLEOTIDE SEQUENCE</scope>
    <source>
        <strain evidence="1">STM</strain>
    </source>
</reference>